<dbReference type="RefSeq" id="WP_345313324.1">
    <property type="nucleotide sequence ID" value="NZ_BAABIE010000008.1"/>
</dbReference>
<dbReference type="Pfam" id="PF08223">
    <property type="entry name" value="PaaX_C"/>
    <property type="match status" value="1"/>
</dbReference>
<evidence type="ECO:0000259" key="2">
    <source>
        <dbReference type="Pfam" id="PF08223"/>
    </source>
</evidence>
<protein>
    <submittedName>
        <fullName evidence="4">PaaX family transcriptional regulator C-terminal domain-containing protein</fullName>
    </submittedName>
</protein>
<dbReference type="InterPro" id="IPR013225">
    <property type="entry name" value="PaaX_C"/>
</dbReference>
<evidence type="ECO:0000313" key="4">
    <source>
        <dbReference type="EMBL" id="GAA4749195.1"/>
    </source>
</evidence>
<accession>A0ABP8Z7Y5</accession>
<dbReference type="Gene3D" id="3.30.70.2650">
    <property type="match status" value="1"/>
</dbReference>
<reference evidence="5" key="1">
    <citation type="journal article" date="2019" name="Int. J. Syst. Evol. Microbiol.">
        <title>The Global Catalogue of Microorganisms (GCM) 10K type strain sequencing project: providing services to taxonomists for standard genome sequencing and annotation.</title>
        <authorList>
            <consortium name="The Broad Institute Genomics Platform"/>
            <consortium name="The Broad Institute Genome Sequencing Center for Infectious Disease"/>
            <person name="Wu L."/>
            <person name="Ma J."/>
        </authorList>
    </citation>
    <scope>NUCLEOTIDE SEQUENCE [LARGE SCALE GENOMIC DNA]</scope>
    <source>
        <strain evidence="5">JCM 18077</strain>
    </source>
</reference>
<dbReference type="InterPro" id="IPR048846">
    <property type="entry name" value="PaaX-like_central"/>
</dbReference>
<dbReference type="Proteomes" id="UP001500822">
    <property type="component" value="Unassembled WGS sequence"/>
</dbReference>
<name>A0ABP8Z7Y5_9ACTN</name>
<comment type="caution">
    <text evidence="4">The sequence shown here is derived from an EMBL/GenBank/DDBJ whole genome shotgun (WGS) entry which is preliminary data.</text>
</comment>
<feature type="domain" description="Transcriptional repressor PaaX-like C-terminal" evidence="2">
    <location>
        <begin position="186"/>
        <end position="238"/>
    </location>
</feature>
<evidence type="ECO:0000259" key="1">
    <source>
        <dbReference type="Pfam" id="PF07848"/>
    </source>
</evidence>
<dbReference type="PANTHER" id="PTHR30319">
    <property type="entry name" value="PHENYLACETIC ACID REGULATOR-RELATED TRANSCRIPTIONAL REPRESSOR"/>
    <property type="match status" value="1"/>
</dbReference>
<proteinExistence type="predicted"/>
<evidence type="ECO:0000313" key="5">
    <source>
        <dbReference type="Proteomes" id="UP001500822"/>
    </source>
</evidence>
<feature type="domain" description="Transcriptional repressor PaaX-like N-terminal" evidence="1">
    <location>
        <begin position="11"/>
        <end position="71"/>
    </location>
</feature>
<feature type="domain" description="Transcriptional repressor PaaX-like central Cas2-like" evidence="3">
    <location>
        <begin position="85"/>
        <end position="142"/>
    </location>
</feature>
<sequence length="243" mass="26872">METPLVPPVPARSAVLSMLLGADPPSLSGREIVGAMGLFGVSESTTRVALTRMVAGGDLTRSDAVYTLSERLRERQRAVEPPEQRPWNGDWEMAVVTAGSRTPSERVALRAEMRRQRMGELREGVWLRPANVQRAWSASVRQDVTFFSSQPTEDPGALAGELWDLPAWSDRARQYLDALAAVEDEPTRYRTMVAAVHHLQTDPLLPAELLPPQWPGAALAAVYADYRAWLRALPEGFFTPTGR</sequence>
<dbReference type="Gene3D" id="1.10.10.10">
    <property type="entry name" value="Winged helix-like DNA-binding domain superfamily/Winged helix DNA-binding domain"/>
    <property type="match status" value="1"/>
</dbReference>
<dbReference type="EMBL" id="BAABIE010000008">
    <property type="protein sequence ID" value="GAA4749195.1"/>
    <property type="molecule type" value="Genomic_DNA"/>
</dbReference>
<dbReference type="InterPro" id="IPR036388">
    <property type="entry name" value="WH-like_DNA-bd_sf"/>
</dbReference>
<evidence type="ECO:0000259" key="3">
    <source>
        <dbReference type="Pfam" id="PF20803"/>
    </source>
</evidence>
<dbReference type="PANTHER" id="PTHR30319:SF1">
    <property type="entry name" value="TRANSCRIPTIONAL REPRESSOR PAAX"/>
    <property type="match status" value="1"/>
</dbReference>
<dbReference type="InterPro" id="IPR012906">
    <property type="entry name" value="PaaX-like_N"/>
</dbReference>
<dbReference type="Pfam" id="PF20803">
    <property type="entry name" value="PaaX_M"/>
    <property type="match status" value="1"/>
</dbReference>
<dbReference type="Gene3D" id="1.20.58.1460">
    <property type="match status" value="1"/>
</dbReference>
<organism evidence="4 5">
    <name type="scientific">Gordonia alkaliphila</name>
    <dbReference type="NCBI Taxonomy" id="1053547"/>
    <lineage>
        <taxon>Bacteria</taxon>
        <taxon>Bacillati</taxon>
        <taxon>Actinomycetota</taxon>
        <taxon>Actinomycetes</taxon>
        <taxon>Mycobacteriales</taxon>
        <taxon>Gordoniaceae</taxon>
        <taxon>Gordonia</taxon>
    </lineage>
</organism>
<dbReference type="Pfam" id="PF07848">
    <property type="entry name" value="PaaX"/>
    <property type="match status" value="1"/>
</dbReference>
<keyword evidence="5" id="KW-1185">Reference proteome</keyword>
<gene>
    <name evidence="4" type="ORF">GCM10023217_19280</name>
</gene>